<dbReference type="GO" id="GO:0016787">
    <property type="term" value="F:hydrolase activity"/>
    <property type="evidence" value="ECO:0007669"/>
    <property type="project" value="UniProtKB-KW"/>
</dbReference>
<protein>
    <submittedName>
        <fullName evidence="2">Predicted choloylglycine hydrolase</fullName>
    </submittedName>
</protein>
<dbReference type="OrthoDB" id="8617387at2"/>
<dbReference type="PANTHER" id="PTHR34180:SF1">
    <property type="entry name" value="BETA-ALANYL-DOPAMINE_CARCININE HYDROLASE"/>
    <property type="match status" value="1"/>
</dbReference>
<dbReference type="Gene3D" id="3.60.60.10">
    <property type="entry name" value="Penicillin V Acylase, Chain A"/>
    <property type="match status" value="1"/>
</dbReference>
<feature type="domain" description="Peptidase C45 hydrolase" evidence="1">
    <location>
        <begin position="103"/>
        <end position="305"/>
    </location>
</feature>
<reference evidence="3" key="1">
    <citation type="submission" date="2016-10" db="EMBL/GenBank/DDBJ databases">
        <authorList>
            <person name="Varghese N."/>
            <person name="Submissions S."/>
        </authorList>
    </citation>
    <scope>NUCLEOTIDE SEQUENCE [LARGE SCALE GENOMIC DNA]</scope>
    <source>
        <strain evidence="3">S9</strain>
    </source>
</reference>
<dbReference type="InterPro" id="IPR047801">
    <property type="entry name" value="Peptidase_C45"/>
</dbReference>
<dbReference type="Proteomes" id="UP000198571">
    <property type="component" value="Unassembled WGS sequence"/>
</dbReference>
<dbReference type="AlphaFoldDB" id="A0A1H9VTF8"/>
<dbReference type="PANTHER" id="PTHR34180">
    <property type="entry name" value="PEPTIDASE C45"/>
    <property type="match status" value="1"/>
</dbReference>
<keyword evidence="3" id="KW-1185">Reference proteome</keyword>
<dbReference type="RefSeq" id="WP_093053804.1">
    <property type="nucleotide sequence ID" value="NZ_FOGT01000012.1"/>
</dbReference>
<dbReference type="NCBIfam" id="NF040521">
    <property type="entry name" value="C45_proenzyme"/>
    <property type="match status" value="1"/>
</dbReference>
<organism evidence="2 3">
    <name type="scientific">Salipaludibacillus aurantiacus</name>
    <dbReference type="NCBI Taxonomy" id="1601833"/>
    <lineage>
        <taxon>Bacteria</taxon>
        <taxon>Bacillati</taxon>
        <taxon>Bacillota</taxon>
        <taxon>Bacilli</taxon>
        <taxon>Bacillales</taxon>
        <taxon>Bacillaceae</taxon>
    </lineage>
</organism>
<proteinExistence type="predicted"/>
<dbReference type="InterPro" id="IPR029055">
    <property type="entry name" value="Ntn_hydrolases_N"/>
</dbReference>
<evidence type="ECO:0000313" key="3">
    <source>
        <dbReference type="Proteomes" id="UP000198571"/>
    </source>
</evidence>
<dbReference type="Pfam" id="PF03417">
    <property type="entry name" value="AAT"/>
    <property type="match status" value="1"/>
</dbReference>
<dbReference type="InterPro" id="IPR005079">
    <property type="entry name" value="Peptidase_C45_hydrolase"/>
</dbReference>
<sequence>MIEVDVVEGRGDPYAYGLKQGEAMKKTALFNKHTKRRRKSIRKYTTDLTEAKSYIKAFSPYLIDEIEGLADGLGWRTEDVYHEYAGYQQSWKKSGCSAIMSGGIYARNYDYHPKTYDGRFLLWQPVKGYAHIGFAQRMIGRMDGMNEKGLATGYHFVNRLRPEDGFICTSIARFILDSCATVKEAIALLKEVPHRHAFNYSLADRHGDRALVEGSSLGVTVFESEKGACTNHFQTPSRQNENRYKISESKERLLRLQGFISQTPSRRDIFSFLNESVYGVGKSDYGNWSGTIHTALYDTKLLEVTAGVGLNALPVSISFSDWLKGERLRIKKIRGKVTGVDGINHLK</sequence>
<accession>A0A1H9VTF8</accession>
<dbReference type="EMBL" id="FOGT01000012">
    <property type="protein sequence ID" value="SES24808.1"/>
    <property type="molecule type" value="Genomic_DNA"/>
</dbReference>
<gene>
    <name evidence="2" type="ORF">SAMN05518684_11281</name>
</gene>
<dbReference type="InterPro" id="IPR047794">
    <property type="entry name" value="C45_proenzyme-like"/>
</dbReference>
<dbReference type="CDD" id="cd01935">
    <property type="entry name" value="Ntn_CGH_like"/>
    <property type="match status" value="1"/>
</dbReference>
<keyword evidence="2" id="KW-0378">Hydrolase</keyword>
<name>A0A1H9VTF8_9BACI</name>
<evidence type="ECO:0000259" key="1">
    <source>
        <dbReference type="Pfam" id="PF03417"/>
    </source>
</evidence>
<evidence type="ECO:0000313" key="2">
    <source>
        <dbReference type="EMBL" id="SES24808.1"/>
    </source>
</evidence>
<dbReference type="STRING" id="1601833.SAMN05518684_11281"/>
<dbReference type="SUPFAM" id="SSF56235">
    <property type="entry name" value="N-terminal nucleophile aminohydrolases (Ntn hydrolases)"/>
    <property type="match status" value="1"/>
</dbReference>